<dbReference type="NCBIfam" id="NF007980">
    <property type="entry name" value="PRK10707.1"/>
    <property type="match status" value="1"/>
</dbReference>
<evidence type="ECO:0000256" key="4">
    <source>
        <dbReference type="ARBA" id="ARBA00022723"/>
    </source>
</evidence>
<evidence type="ECO:0000256" key="3">
    <source>
        <dbReference type="ARBA" id="ARBA00006506"/>
    </source>
</evidence>
<proteinExistence type="inferred from homology"/>
<evidence type="ECO:0000256" key="1">
    <source>
        <dbReference type="ARBA" id="ARBA00001936"/>
    </source>
</evidence>
<dbReference type="EMBL" id="CP104758">
    <property type="protein sequence ID" value="WBG92375.1"/>
    <property type="molecule type" value="Genomic_DNA"/>
</dbReference>
<name>A0AAJ5UBH3_9GAMM</name>
<reference evidence="9 10" key="1">
    <citation type="journal article" date="2022" name="J Glob Antimicrob Resist">
        <title>First complete genome of a multidrug resistant strain of the novel human pathogen Kalamiella piersonii (GABEKP28) identified in human saliva.</title>
        <authorList>
            <person name="McDonagh F."/>
            <person name="Singh N.K."/>
            <person name="Venkateswaran K."/>
            <person name="Lonappan A.M."/>
            <person name="Hallahan B."/>
            <person name="Tuohy A."/>
            <person name="Burke L."/>
            <person name="Kovarova A."/>
            <person name="Miliotis G."/>
        </authorList>
    </citation>
    <scope>NUCLEOTIDE SEQUENCE [LARGE SCALE GENOMIC DNA]</scope>
    <source>
        <strain evidence="9 10">GABEKP28</strain>
    </source>
</reference>
<dbReference type="AlphaFoldDB" id="A0AAJ5UBH3"/>
<dbReference type="InterPro" id="IPR000059">
    <property type="entry name" value="NUDIX_hydrolase_NudL_CS"/>
</dbReference>
<keyword evidence="7" id="KW-0464">Manganese</keyword>
<evidence type="ECO:0000259" key="8">
    <source>
        <dbReference type="PROSITE" id="PS51462"/>
    </source>
</evidence>
<evidence type="ECO:0000256" key="5">
    <source>
        <dbReference type="ARBA" id="ARBA00022801"/>
    </source>
</evidence>
<dbReference type="Pfam" id="PF00293">
    <property type="entry name" value="NUDIX"/>
    <property type="match status" value="1"/>
</dbReference>
<dbReference type="PANTHER" id="PTHR12992:SF11">
    <property type="entry name" value="MITOCHONDRIAL COENZYME A DIPHOSPHATASE NUDT8"/>
    <property type="match status" value="1"/>
</dbReference>
<dbReference type="Proteomes" id="UP001211544">
    <property type="component" value="Chromosome"/>
</dbReference>
<dbReference type="Gene3D" id="3.90.79.10">
    <property type="entry name" value="Nucleoside Triphosphate Pyrophosphohydrolase"/>
    <property type="match status" value="1"/>
</dbReference>
<comment type="cofactor">
    <cofactor evidence="1">
        <name>Mn(2+)</name>
        <dbReference type="ChEBI" id="CHEBI:29035"/>
    </cofactor>
</comment>
<evidence type="ECO:0000256" key="2">
    <source>
        <dbReference type="ARBA" id="ARBA00001946"/>
    </source>
</evidence>
<keyword evidence="5" id="KW-0378">Hydrolase</keyword>
<dbReference type="InterPro" id="IPR045121">
    <property type="entry name" value="CoAse"/>
</dbReference>
<dbReference type="InterPro" id="IPR015797">
    <property type="entry name" value="NUDIX_hydrolase-like_dom_sf"/>
</dbReference>
<dbReference type="InterPro" id="IPR000086">
    <property type="entry name" value="NUDIX_hydrolase_dom"/>
</dbReference>
<dbReference type="PROSITE" id="PS51462">
    <property type="entry name" value="NUDIX"/>
    <property type="match status" value="1"/>
</dbReference>
<protein>
    <submittedName>
        <fullName evidence="9">CoA pyrophosphatase</fullName>
    </submittedName>
</protein>
<comment type="cofactor">
    <cofactor evidence="2">
        <name>Mg(2+)</name>
        <dbReference type="ChEBI" id="CHEBI:18420"/>
    </cofactor>
</comment>
<dbReference type="SUPFAM" id="SSF55811">
    <property type="entry name" value="Nudix"/>
    <property type="match status" value="1"/>
</dbReference>
<gene>
    <name evidence="9" type="ORF">N5580_07595</name>
</gene>
<comment type="similarity">
    <text evidence="3">Belongs to the Nudix hydrolase family. PCD1 subfamily.</text>
</comment>
<keyword evidence="4" id="KW-0479">Metal-binding</keyword>
<dbReference type="GO" id="GO:0009132">
    <property type="term" value="P:nucleoside diphosphate metabolic process"/>
    <property type="evidence" value="ECO:0007669"/>
    <property type="project" value="InterPro"/>
</dbReference>
<evidence type="ECO:0000256" key="6">
    <source>
        <dbReference type="ARBA" id="ARBA00022842"/>
    </source>
</evidence>
<dbReference type="GO" id="GO:0000287">
    <property type="term" value="F:magnesium ion binding"/>
    <property type="evidence" value="ECO:0007669"/>
    <property type="project" value="InterPro"/>
</dbReference>
<sequence>MQPLTLDAFVTRFILQQPEKPQQRPAGRQAAVLVPIVAREAPGLLLTRRSRELRKHAGQVAFPGGMQDDDDASLVATALREAQEEVGIDPDQVKVLGQLAPVTSSTGFRVTPVVGVISPEITLTINPDEVESAFEMPLEEALRLNRYASLEVHRAGLRHPVWLSVYQEYLVWGMTAGIIRSLSQQIAF</sequence>
<dbReference type="GeneID" id="78233523"/>
<evidence type="ECO:0000313" key="9">
    <source>
        <dbReference type="EMBL" id="WBG92375.1"/>
    </source>
</evidence>
<evidence type="ECO:0000256" key="7">
    <source>
        <dbReference type="ARBA" id="ARBA00023211"/>
    </source>
</evidence>
<dbReference type="PROSITE" id="PS01293">
    <property type="entry name" value="NUDIX_COA"/>
    <property type="match status" value="1"/>
</dbReference>
<organism evidence="9 10">
    <name type="scientific">Pantoea piersonii</name>
    <dbReference type="NCBI Taxonomy" id="2364647"/>
    <lineage>
        <taxon>Bacteria</taxon>
        <taxon>Pseudomonadati</taxon>
        <taxon>Pseudomonadota</taxon>
        <taxon>Gammaproteobacteria</taxon>
        <taxon>Enterobacterales</taxon>
        <taxon>Erwiniaceae</taxon>
        <taxon>Pantoea</taxon>
    </lineage>
</organism>
<dbReference type="CDD" id="cd03426">
    <property type="entry name" value="NUDIX_CoAse_Nudt7"/>
    <property type="match status" value="1"/>
</dbReference>
<feature type="domain" description="Nudix hydrolase" evidence="8">
    <location>
        <begin position="27"/>
        <end position="158"/>
    </location>
</feature>
<dbReference type="KEGG" id="kpie:N5580_07595"/>
<evidence type="ECO:0000313" key="10">
    <source>
        <dbReference type="Proteomes" id="UP001211544"/>
    </source>
</evidence>
<keyword evidence="10" id="KW-1185">Reference proteome</keyword>
<keyword evidence="6" id="KW-0460">Magnesium</keyword>
<dbReference type="RefSeq" id="WP_120453922.1">
    <property type="nucleotide sequence ID" value="NZ_CP104758.1"/>
</dbReference>
<dbReference type="GO" id="GO:0010945">
    <property type="term" value="F:coenzyme A diphosphatase activity"/>
    <property type="evidence" value="ECO:0007669"/>
    <property type="project" value="InterPro"/>
</dbReference>
<dbReference type="GO" id="GO:0030145">
    <property type="term" value="F:manganese ion binding"/>
    <property type="evidence" value="ECO:0007669"/>
    <property type="project" value="InterPro"/>
</dbReference>
<accession>A0AAJ5UBH3</accession>
<dbReference type="PANTHER" id="PTHR12992">
    <property type="entry name" value="NUDIX HYDROLASE"/>
    <property type="match status" value="1"/>
</dbReference>